<protein>
    <submittedName>
        <fullName evidence="3">Uncharacterized protein</fullName>
    </submittedName>
</protein>
<dbReference type="GeneID" id="105269705"/>
<dbReference type="OrthoDB" id="7677610at2759"/>
<dbReference type="KEGG" id="fas:105269705"/>
<organism evidence="2 3">
    <name type="scientific">Fopius arisanus</name>
    <dbReference type="NCBI Taxonomy" id="64838"/>
    <lineage>
        <taxon>Eukaryota</taxon>
        <taxon>Metazoa</taxon>
        <taxon>Ecdysozoa</taxon>
        <taxon>Arthropoda</taxon>
        <taxon>Hexapoda</taxon>
        <taxon>Insecta</taxon>
        <taxon>Pterygota</taxon>
        <taxon>Neoptera</taxon>
        <taxon>Endopterygota</taxon>
        <taxon>Hymenoptera</taxon>
        <taxon>Apocrita</taxon>
        <taxon>Ichneumonoidea</taxon>
        <taxon>Braconidae</taxon>
        <taxon>Opiinae</taxon>
        <taxon>Fopius</taxon>
    </lineage>
</organism>
<gene>
    <name evidence="3" type="primary">LOC105269705</name>
</gene>
<dbReference type="PANTHER" id="PTHR31025">
    <property type="entry name" value="SI:CH211-196P9.1-RELATED"/>
    <property type="match status" value="1"/>
</dbReference>
<sequence>MSDTETPNIVKQSLEKWGLGSASPAFEELQIGNRGLQMMHREFAVLISWRGAKSNSMHDISYNPTIFPDVYNRKTPNLERIDRWKKQNSRMNEMSPSTSASTTTSADWELDEVETCSIGIQTEPLREDQCFSSNPSFLFCSREPCRLSVDVGNRIQEPHQDKIIAFDEYNVSIQTEIYLHEPQRGKVIIPDKYLRKTKDSRCGPNEPSVRGFHGYVDITTDVMMRQLAAQHITNPNSVCKLTDFHFDKLFGTFEEVIIFKDNWKILWTEIEKERTVSQANKENVSGEKINEFALRCQLLEKVNREQLERILLASWRGPLIIENYRKTKVLADKHRLALVEEIVWACLKISVGGWTHAHFSKIAENICSIFEEEQVETYYTSHQYYRKTVKLENSIPASGKVPDKFKNELNVFRILKGINTKWKRERDNVDASKKQRLEEELTKVKESIEWLQINYAPLDVVAERWKESSPYRRLWLLEQRNPLVDAIFTDWPILKQPIASTLINIDFIDLKLTELTLTEKSWDDFYSAVLENRHLRQKDEIGIDLLNSIAKDSVTADGRVLAQLSLLPRLITLKGTVKRGAEKESDVSRGRSIAEVKERIVVIVRTPAEITEVQVKRIANVGRIIVQPYLIVVAENPVAPTECYVFVKDNLYPVASMVEAIDIAFKFYHVLDGHYPSVKGERPVPTLTTLLSKIRNKLQPAVNELIASPKQI</sequence>
<reference evidence="3" key="1">
    <citation type="submission" date="2025-08" db="UniProtKB">
        <authorList>
            <consortium name="RefSeq"/>
        </authorList>
    </citation>
    <scope>IDENTIFICATION</scope>
    <source>
        <strain evidence="3">USDA-PBARC FA_bdor</strain>
        <tissue evidence="3">Whole organism</tissue>
    </source>
</reference>
<dbReference type="AlphaFoldDB" id="A0A9R1TF44"/>
<dbReference type="RefSeq" id="XP_011308462.1">
    <property type="nucleotide sequence ID" value="XM_011310160.1"/>
</dbReference>
<accession>A0A9R1TF44</accession>
<evidence type="ECO:0000256" key="1">
    <source>
        <dbReference type="SAM" id="MobiDB-lite"/>
    </source>
</evidence>
<feature type="region of interest" description="Disordered" evidence="1">
    <location>
        <begin position="86"/>
        <end position="106"/>
    </location>
</feature>
<keyword evidence="2" id="KW-1185">Reference proteome</keyword>
<evidence type="ECO:0000313" key="2">
    <source>
        <dbReference type="Proteomes" id="UP000694866"/>
    </source>
</evidence>
<dbReference type="Proteomes" id="UP000694866">
    <property type="component" value="Unplaced"/>
</dbReference>
<feature type="compositionally biased region" description="Low complexity" evidence="1">
    <location>
        <begin position="97"/>
        <end position="106"/>
    </location>
</feature>
<evidence type="ECO:0000313" key="3">
    <source>
        <dbReference type="RefSeq" id="XP_011308462.1"/>
    </source>
</evidence>
<proteinExistence type="predicted"/>
<dbReference type="PANTHER" id="PTHR31025:SF9">
    <property type="entry name" value="SI:DKEY-286J15.1"/>
    <property type="match status" value="1"/>
</dbReference>
<name>A0A9R1TF44_9HYME</name>